<dbReference type="PANTHER" id="PTHR38011:SF11">
    <property type="entry name" value="2,5-DIAMINO-6-RIBOSYLAMINO-4(3H)-PYRIMIDINONE 5'-PHOSPHATE REDUCTASE"/>
    <property type="match status" value="1"/>
</dbReference>
<protein>
    <submittedName>
        <fullName evidence="2">Deaminase</fullName>
    </submittedName>
</protein>
<dbReference type="OrthoDB" id="9782335at2"/>
<evidence type="ECO:0000313" key="3">
    <source>
        <dbReference type="Proteomes" id="UP000185770"/>
    </source>
</evidence>
<feature type="domain" description="Bacterial bifunctional deaminase-reductase C-terminal" evidence="1">
    <location>
        <begin position="8"/>
        <end position="170"/>
    </location>
</feature>
<dbReference type="GO" id="GO:0009231">
    <property type="term" value="P:riboflavin biosynthetic process"/>
    <property type="evidence" value="ECO:0007669"/>
    <property type="project" value="InterPro"/>
</dbReference>
<name>A0A1Q4P5N3_SERMA</name>
<dbReference type="InterPro" id="IPR050765">
    <property type="entry name" value="Riboflavin_Biosynth_HTPR"/>
</dbReference>
<dbReference type="SUPFAM" id="SSF53597">
    <property type="entry name" value="Dihydrofolate reductase-like"/>
    <property type="match status" value="1"/>
</dbReference>
<organism evidence="2 3">
    <name type="scientific">Serratia marcescens</name>
    <dbReference type="NCBI Taxonomy" id="615"/>
    <lineage>
        <taxon>Bacteria</taxon>
        <taxon>Pseudomonadati</taxon>
        <taxon>Pseudomonadota</taxon>
        <taxon>Gammaproteobacteria</taxon>
        <taxon>Enterobacterales</taxon>
        <taxon>Yersiniaceae</taxon>
        <taxon>Serratia</taxon>
    </lineage>
</organism>
<dbReference type="EMBL" id="MJAO01000002">
    <property type="protein sequence ID" value="OKB68408.1"/>
    <property type="molecule type" value="Genomic_DNA"/>
</dbReference>
<dbReference type="Gene3D" id="3.40.430.10">
    <property type="entry name" value="Dihydrofolate Reductase, subunit A"/>
    <property type="match status" value="1"/>
</dbReference>
<dbReference type="InterPro" id="IPR024072">
    <property type="entry name" value="DHFR-like_dom_sf"/>
</dbReference>
<dbReference type="GO" id="GO:0008703">
    <property type="term" value="F:5-amino-6-(5-phosphoribosylamino)uracil reductase activity"/>
    <property type="evidence" value="ECO:0007669"/>
    <property type="project" value="InterPro"/>
</dbReference>
<comment type="caution">
    <text evidence="2">The sequence shown here is derived from an EMBL/GenBank/DDBJ whole genome shotgun (WGS) entry which is preliminary data.</text>
</comment>
<dbReference type="Pfam" id="PF01872">
    <property type="entry name" value="RibD_C"/>
    <property type="match status" value="1"/>
</dbReference>
<dbReference type="PANTHER" id="PTHR38011">
    <property type="entry name" value="DIHYDROFOLATE REDUCTASE FAMILY PROTEIN (AFU_ORTHOLOGUE AFUA_8G06820)"/>
    <property type="match status" value="1"/>
</dbReference>
<dbReference type="InterPro" id="IPR002734">
    <property type="entry name" value="RibDG_C"/>
</dbReference>
<proteinExistence type="predicted"/>
<evidence type="ECO:0000259" key="1">
    <source>
        <dbReference type="Pfam" id="PF01872"/>
    </source>
</evidence>
<dbReference type="Proteomes" id="UP000185770">
    <property type="component" value="Unassembled WGS sequence"/>
</dbReference>
<sequence>MMKCSVYIATSVDGFIAGADGDIDWLLRPEYAVSLLNGLSYEAFIADIDALVMGRHTYEKVRAFPEWPYGELPVVVLSTQPPAPQGAGHVRWMNGEPAAIVAQLAEAGCRHLYIDGGQTVQRFLQAGLIDELTITRVPLLLGGGIPLFGADAPEQRLRLLAVTQSDNGFVQERYAVQRAS</sequence>
<dbReference type="AlphaFoldDB" id="A0A1Q4P5N3"/>
<gene>
    <name evidence="2" type="ORF">BHU62_02785</name>
</gene>
<accession>A0A1Q4P5N3</accession>
<reference evidence="2 3" key="1">
    <citation type="submission" date="2016-09" db="EMBL/GenBank/DDBJ databases">
        <title>Serratia marcescens MSU-97 and epiphytic antimycotic-producing bacteria.</title>
        <authorList>
            <person name="Matilla M.A."/>
        </authorList>
    </citation>
    <scope>NUCLEOTIDE SEQUENCE [LARGE SCALE GENOMIC DNA]</scope>
    <source>
        <strain evidence="2 3">MSU-97</strain>
    </source>
</reference>
<evidence type="ECO:0000313" key="2">
    <source>
        <dbReference type="EMBL" id="OKB68408.1"/>
    </source>
</evidence>